<comment type="similarity">
    <text evidence="1">Belongs to the DNA polymerase type-Y family.</text>
</comment>
<reference evidence="3" key="1">
    <citation type="submission" date="2022-02" db="EMBL/GenBank/DDBJ databases">
        <title>Coral-associated bacteria.</title>
        <authorList>
            <person name="Tang K."/>
            <person name="Wang X."/>
        </authorList>
    </citation>
    <scope>NUCLEOTIDE SEQUENCE</scope>
    <source>
        <strain evidence="3">SCSIO 43006</strain>
    </source>
</reference>
<dbReference type="EMBL" id="CP092418">
    <property type="protein sequence ID" value="USD20128.1"/>
    <property type="molecule type" value="Genomic_DNA"/>
</dbReference>
<evidence type="ECO:0000313" key="4">
    <source>
        <dbReference type="Proteomes" id="UP001055658"/>
    </source>
</evidence>
<gene>
    <name evidence="3" type="ORF">MJO52_13680</name>
</gene>
<feature type="domain" description="UmuC" evidence="2">
    <location>
        <begin position="1"/>
        <end position="56"/>
    </location>
</feature>
<evidence type="ECO:0000256" key="1">
    <source>
        <dbReference type="ARBA" id="ARBA00010945"/>
    </source>
</evidence>
<dbReference type="RefSeq" id="WP_252082238.1">
    <property type="nucleotide sequence ID" value="NZ_CP092418.1"/>
</dbReference>
<dbReference type="Pfam" id="PF00817">
    <property type="entry name" value="IMS"/>
    <property type="match status" value="1"/>
</dbReference>
<name>A0ABY4V790_9GAMM</name>
<dbReference type="InterPro" id="IPR043502">
    <property type="entry name" value="DNA/RNA_pol_sf"/>
</dbReference>
<proteinExistence type="inferred from homology"/>
<dbReference type="SUPFAM" id="SSF56672">
    <property type="entry name" value="DNA/RNA polymerases"/>
    <property type="match status" value="1"/>
</dbReference>
<keyword evidence="4" id="KW-1185">Reference proteome</keyword>
<evidence type="ECO:0000313" key="3">
    <source>
        <dbReference type="EMBL" id="USD20128.1"/>
    </source>
</evidence>
<organism evidence="3 4">
    <name type="scientific">Microbulbifer variabilis</name>
    <dbReference type="NCBI Taxonomy" id="266805"/>
    <lineage>
        <taxon>Bacteria</taxon>
        <taxon>Pseudomonadati</taxon>
        <taxon>Pseudomonadota</taxon>
        <taxon>Gammaproteobacteria</taxon>
        <taxon>Cellvibrionales</taxon>
        <taxon>Microbulbiferaceae</taxon>
        <taxon>Microbulbifer</taxon>
    </lineage>
</organism>
<sequence>MQIFRPDLHAHRVVIFSSNYPLYGGTFQRVKTTLREFGPNVEVYSIDEVFMDLHGM</sequence>
<dbReference type="InterPro" id="IPR001126">
    <property type="entry name" value="UmuC"/>
</dbReference>
<dbReference type="Proteomes" id="UP001055658">
    <property type="component" value="Chromosome"/>
</dbReference>
<accession>A0ABY4V790</accession>
<protein>
    <recommendedName>
        <fullName evidence="2">UmuC domain-containing protein</fullName>
    </recommendedName>
</protein>
<dbReference type="PROSITE" id="PS50173">
    <property type="entry name" value="UMUC"/>
    <property type="match status" value="1"/>
</dbReference>
<evidence type="ECO:0000259" key="2">
    <source>
        <dbReference type="PROSITE" id="PS50173"/>
    </source>
</evidence>
<dbReference type="InterPro" id="IPR043128">
    <property type="entry name" value="Rev_trsase/Diguanyl_cyclase"/>
</dbReference>
<dbReference type="Gene3D" id="3.30.70.270">
    <property type="match status" value="1"/>
</dbReference>